<evidence type="ECO:0000256" key="6">
    <source>
        <dbReference type="ARBA" id="ARBA00022679"/>
    </source>
</evidence>
<keyword evidence="4" id="KW-0004">4Fe-4S</keyword>
<keyword evidence="6" id="KW-0808">Transferase</keyword>
<evidence type="ECO:0000313" key="10">
    <source>
        <dbReference type="EMBL" id="SVB22881.1"/>
    </source>
</evidence>
<accession>A0A382CAZ5</accession>
<keyword evidence="9" id="KW-0411">Iron-sulfur</keyword>
<dbReference type="GO" id="GO:0034628">
    <property type="term" value="P:'de novo' NAD+ biosynthetic process from L-aspartate"/>
    <property type="evidence" value="ECO:0007669"/>
    <property type="project" value="TreeGrafter"/>
</dbReference>
<dbReference type="PANTHER" id="PTHR30573:SF0">
    <property type="entry name" value="QUINOLINATE SYNTHASE, CHLOROPLASTIC"/>
    <property type="match status" value="1"/>
</dbReference>
<sequence length="196" mass="21383">MAINLSIVDAKLRNPRVPLTELEQSAFCQVEPLETKPLAEELNAGVRWQRLPDSYVNMTPEELTTRIEANKVQLGSRAVILGHHYQREDIIQFADFRGDSLKLSQYAADQQGSEFIIFCGVHFMAETAAVLGGTHQKVVLPNINAGCSMADMAPTDDALDCWDDLMTTLGTGSVIPVTYMNSTAEIKALVGENGGA</sequence>
<evidence type="ECO:0000256" key="8">
    <source>
        <dbReference type="ARBA" id="ARBA00023004"/>
    </source>
</evidence>
<dbReference type="GO" id="GO:0046872">
    <property type="term" value="F:metal ion binding"/>
    <property type="evidence" value="ECO:0007669"/>
    <property type="project" value="UniProtKB-KW"/>
</dbReference>
<evidence type="ECO:0000256" key="4">
    <source>
        <dbReference type="ARBA" id="ARBA00022485"/>
    </source>
</evidence>
<keyword evidence="8" id="KW-0408">Iron</keyword>
<evidence type="ECO:0000256" key="5">
    <source>
        <dbReference type="ARBA" id="ARBA00022642"/>
    </source>
</evidence>
<dbReference type="UniPathway" id="UPA00253">
    <property type="reaction ID" value="UER00327"/>
</dbReference>
<evidence type="ECO:0000256" key="1">
    <source>
        <dbReference type="ARBA" id="ARBA00001966"/>
    </source>
</evidence>
<dbReference type="PANTHER" id="PTHR30573">
    <property type="entry name" value="QUINOLINATE SYNTHETASE A"/>
    <property type="match status" value="1"/>
</dbReference>
<dbReference type="GO" id="GO:0008987">
    <property type="term" value="F:quinolinate synthetase A activity"/>
    <property type="evidence" value="ECO:0007669"/>
    <property type="project" value="InterPro"/>
</dbReference>
<dbReference type="AlphaFoldDB" id="A0A382CAZ5"/>
<dbReference type="GO" id="GO:0005829">
    <property type="term" value="C:cytosol"/>
    <property type="evidence" value="ECO:0007669"/>
    <property type="project" value="TreeGrafter"/>
</dbReference>
<protein>
    <recommendedName>
        <fullName evidence="3">quinolinate synthase</fullName>
        <ecNumber evidence="3">2.5.1.72</ecNumber>
    </recommendedName>
</protein>
<dbReference type="SUPFAM" id="SSF142754">
    <property type="entry name" value="NadA-like"/>
    <property type="match status" value="1"/>
</dbReference>
<keyword evidence="7" id="KW-0479">Metal-binding</keyword>
<comment type="pathway">
    <text evidence="2">Cofactor biosynthesis; NAD(+) biosynthesis; quinolinate from iminoaspartate: step 1/1.</text>
</comment>
<name>A0A382CAZ5_9ZZZZ</name>
<dbReference type="InterPro" id="IPR003473">
    <property type="entry name" value="NadA"/>
</dbReference>
<keyword evidence="5" id="KW-0662">Pyridine nucleotide biosynthesis</keyword>
<evidence type="ECO:0000256" key="3">
    <source>
        <dbReference type="ARBA" id="ARBA00012669"/>
    </source>
</evidence>
<organism evidence="10">
    <name type="scientific">marine metagenome</name>
    <dbReference type="NCBI Taxonomy" id="408172"/>
    <lineage>
        <taxon>unclassified sequences</taxon>
        <taxon>metagenomes</taxon>
        <taxon>ecological metagenomes</taxon>
    </lineage>
</organism>
<feature type="non-terminal residue" evidence="10">
    <location>
        <position position="196"/>
    </location>
</feature>
<evidence type="ECO:0000256" key="9">
    <source>
        <dbReference type="ARBA" id="ARBA00023014"/>
    </source>
</evidence>
<dbReference type="Gene3D" id="3.40.50.10800">
    <property type="entry name" value="NadA-like"/>
    <property type="match status" value="1"/>
</dbReference>
<gene>
    <name evidence="10" type="ORF">METZ01_LOCUS175735</name>
</gene>
<reference evidence="10" key="1">
    <citation type="submission" date="2018-05" db="EMBL/GenBank/DDBJ databases">
        <authorList>
            <person name="Lanie J.A."/>
            <person name="Ng W.-L."/>
            <person name="Kazmierczak K.M."/>
            <person name="Andrzejewski T.M."/>
            <person name="Davidsen T.M."/>
            <person name="Wayne K.J."/>
            <person name="Tettelin H."/>
            <person name="Glass J.I."/>
            <person name="Rusch D."/>
            <person name="Podicherti R."/>
            <person name="Tsui H.-C.T."/>
            <person name="Winkler M.E."/>
        </authorList>
    </citation>
    <scope>NUCLEOTIDE SEQUENCE</scope>
</reference>
<proteinExistence type="predicted"/>
<comment type="cofactor">
    <cofactor evidence="1">
        <name>[4Fe-4S] cluster</name>
        <dbReference type="ChEBI" id="CHEBI:49883"/>
    </cofactor>
</comment>
<dbReference type="GO" id="GO:0051539">
    <property type="term" value="F:4 iron, 4 sulfur cluster binding"/>
    <property type="evidence" value="ECO:0007669"/>
    <property type="project" value="UniProtKB-KW"/>
</dbReference>
<dbReference type="Pfam" id="PF02445">
    <property type="entry name" value="NadA"/>
    <property type="match status" value="1"/>
</dbReference>
<dbReference type="EC" id="2.5.1.72" evidence="3"/>
<evidence type="ECO:0000256" key="7">
    <source>
        <dbReference type="ARBA" id="ARBA00022723"/>
    </source>
</evidence>
<evidence type="ECO:0000256" key="2">
    <source>
        <dbReference type="ARBA" id="ARBA00005065"/>
    </source>
</evidence>
<dbReference type="InterPro" id="IPR036094">
    <property type="entry name" value="NadA_sf"/>
</dbReference>
<dbReference type="EMBL" id="UINC01033496">
    <property type="protein sequence ID" value="SVB22881.1"/>
    <property type="molecule type" value="Genomic_DNA"/>
</dbReference>